<dbReference type="InterPro" id="IPR013087">
    <property type="entry name" value="Znf_C2H2_type"/>
</dbReference>
<dbReference type="RefSeq" id="XP_008875654.1">
    <property type="nucleotide sequence ID" value="XM_008877432.1"/>
</dbReference>
<evidence type="ECO:0000256" key="1">
    <source>
        <dbReference type="PROSITE-ProRule" id="PRU00042"/>
    </source>
</evidence>
<protein>
    <recommendedName>
        <fullName evidence="3">C2H2-type domain-containing protein</fullName>
    </recommendedName>
</protein>
<dbReference type="InterPro" id="IPR036236">
    <property type="entry name" value="Znf_C2H2_sf"/>
</dbReference>
<dbReference type="Gene3D" id="3.30.160.60">
    <property type="entry name" value="Classic Zinc Finger"/>
    <property type="match status" value="1"/>
</dbReference>
<dbReference type="EMBL" id="KI913980">
    <property type="protein sequence ID" value="ETV95461.1"/>
    <property type="molecule type" value="Genomic_DNA"/>
</dbReference>
<keyword evidence="1" id="KW-0863">Zinc-finger</keyword>
<accession>A0A024TPC4</accession>
<keyword evidence="1" id="KW-0479">Metal-binding</keyword>
<dbReference type="OrthoDB" id="79175at2759"/>
<name>A0A024TPC4_9STRA</name>
<dbReference type="SUPFAM" id="SSF57667">
    <property type="entry name" value="beta-beta-alpha zinc fingers"/>
    <property type="match status" value="1"/>
</dbReference>
<dbReference type="AlphaFoldDB" id="A0A024TPC4"/>
<dbReference type="PROSITE" id="PS50157">
    <property type="entry name" value="ZINC_FINGER_C2H2_2"/>
    <property type="match status" value="1"/>
</dbReference>
<evidence type="ECO:0000256" key="2">
    <source>
        <dbReference type="SAM" id="MobiDB-lite"/>
    </source>
</evidence>
<proteinExistence type="predicted"/>
<feature type="region of interest" description="Disordered" evidence="2">
    <location>
        <begin position="30"/>
        <end position="51"/>
    </location>
</feature>
<feature type="domain" description="C2H2-type" evidence="3">
    <location>
        <begin position="93"/>
        <end position="120"/>
    </location>
</feature>
<sequence length="160" mass="17625">MANTLSPLPPVASATRANVVSMVLPPLRGTVTNASDPGTSPHDHAVTASPNNADVFRARTPLKAADRMLLMTNATLSPLKNTVVSSHVAKQWHRCDVCNKSYEREESLAEHMTRHRNQMKKRQQRMQEDMAMAQHVTKAARTLNAPCVKTSPAVRLKLIP</sequence>
<reference evidence="4" key="1">
    <citation type="submission" date="2013-12" db="EMBL/GenBank/DDBJ databases">
        <title>The Genome Sequence of Aphanomyces invadans NJM9701.</title>
        <authorList>
            <consortium name="The Broad Institute Genomics Platform"/>
            <person name="Russ C."/>
            <person name="Tyler B."/>
            <person name="van West P."/>
            <person name="Dieguez-Uribeondo J."/>
            <person name="Young S.K."/>
            <person name="Zeng Q."/>
            <person name="Gargeya S."/>
            <person name="Fitzgerald M."/>
            <person name="Abouelleil A."/>
            <person name="Alvarado L."/>
            <person name="Chapman S.B."/>
            <person name="Gainer-Dewar J."/>
            <person name="Goldberg J."/>
            <person name="Griggs A."/>
            <person name="Gujja S."/>
            <person name="Hansen M."/>
            <person name="Howarth C."/>
            <person name="Imamovic A."/>
            <person name="Ireland A."/>
            <person name="Larimer J."/>
            <person name="McCowan C."/>
            <person name="Murphy C."/>
            <person name="Pearson M."/>
            <person name="Poon T.W."/>
            <person name="Priest M."/>
            <person name="Roberts A."/>
            <person name="Saif S."/>
            <person name="Shea T."/>
            <person name="Sykes S."/>
            <person name="Wortman J."/>
            <person name="Nusbaum C."/>
            <person name="Birren B."/>
        </authorList>
    </citation>
    <scope>NUCLEOTIDE SEQUENCE [LARGE SCALE GENOMIC DNA]</scope>
    <source>
        <strain evidence="4">NJM9701</strain>
    </source>
</reference>
<evidence type="ECO:0000259" key="3">
    <source>
        <dbReference type="PROSITE" id="PS50157"/>
    </source>
</evidence>
<dbReference type="GO" id="GO:0008270">
    <property type="term" value="F:zinc ion binding"/>
    <property type="evidence" value="ECO:0007669"/>
    <property type="project" value="UniProtKB-KW"/>
</dbReference>
<gene>
    <name evidence="4" type="ORF">H310_10941</name>
</gene>
<evidence type="ECO:0000313" key="4">
    <source>
        <dbReference type="EMBL" id="ETV95461.1"/>
    </source>
</evidence>
<dbReference type="PROSITE" id="PS00028">
    <property type="entry name" value="ZINC_FINGER_C2H2_1"/>
    <property type="match status" value="1"/>
</dbReference>
<dbReference type="SMART" id="SM00355">
    <property type="entry name" value="ZnF_C2H2"/>
    <property type="match status" value="1"/>
</dbReference>
<dbReference type="Pfam" id="PF13912">
    <property type="entry name" value="zf-C2H2_6"/>
    <property type="match status" value="1"/>
</dbReference>
<organism evidence="4">
    <name type="scientific">Aphanomyces invadans</name>
    <dbReference type="NCBI Taxonomy" id="157072"/>
    <lineage>
        <taxon>Eukaryota</taxon>
        <taxon>Sar</taxon>
        <taxon>Stramenopiles</taxon>
        <taxon>Oomycota</taxon>
        <taxon>Saprolegniomycetes</taxon>
        <taxon>Saprolegniales</taxon>
        <taxon>Verrucalvaceae</taxon>
        <taxon>Aphanomyces</taxon>
    </lineage>
</organism>
<dbReference type="GeneID" id="20087991"/>
<dbReference type="VEuPathDB" id="FungiDB:H310_10941"/>
<keyword evidence="1" id="KW-0862">Zinc</keyword>